<accession>A0A2S4AU91</accession>
<feature type="transmembrane region" description="Helical" evidence="8">
    <location>
        <begin position="86"/>
        <end position="106"/>
    </location>
</feature>
<evidence type="ECO:0000313" key="9">
    <source>
        <dbReference type="EMBL" id="POH84852.1"/>
    </source>
</evidence>
<keyword evidence="3" id="KW-0813">Transport</keyword>
<feature type="transmembrane region" description="Helical" evidence="8">
    <location>
        <begin position="54"/>
        <end position="74"/>
    </location>
</feature>
<dbReference type="AlphaFoldDB" id="A0A2S4AU91"/>
<feature type="transmembrane region" description="Helical" evidence="8">
    <location>
        <begin position="237"/>
        <end position="265"/>
    </location>
</feature>
<dbReference type="InterPro" id="IPR000522">
    <property type="entry name" value="ABC_transptr_permease_BtuC"/>
</dbReference>
<dbReference type="Gene3D" id="1.10.3470.10">
    <property type="entry name" value="ABC transporter involved in vitamin B12 uptake, BtuC"/>
    <property type="match status" value="1"/>
</dbReference>
<evidence type="ECO:0000256" key="1">
    <source>
        <dbReference type="ARBA" id="ARBA00004651"/>
    </source>
</evidence>
<dbReference type="GO" id="GO:0022857">
    <property type="term" value="F:transmembrane transporter activity"/>
    <property type="evidence" value="ECO:0007669"/>
    <property type="project" value="InterPro"/>
</dbReference>
<feature type="transmembrane region" description="Helical" evidence="8">
    <location>
        <begin position="7"/>
        <end position="25"/>
    </location>
</feature>
<dbReference type="Pfam" id="PF01032">
    <property type="entry name" value="FecCD"/>
    <property type="match status" value="1"/>
</dbReference>
<feature type="transmembrane region" description="Helical" evidence="8">
    <location>
        <begin position="112"/>
        <end position="132"/>
    </location>
</feature>
<keyword evidence="4" id="KW-1003">Cell membrane</keyword>
<evidence type="ECO:0000256" key="3">
    <source>
        <dbReference type="ARBA" id="ARBA00022448"/>
    </source>
</evidence>
<dbReference type="GO" id="GO:0005886">
    <property type="term" value="C:plasma membrane"/>
    <property type="evidence" value="ECO:0007669"/>
    <property type="project" value="UniProtKB-SubCell"/>
</dbReference>
<keyword evidence="6 8" id="KW-1133">Transmembrane helix</keyword>
<evidence type="ECO:0000313" key="10">
    <source>
        <dbReference type="Proteomes" id="UP000237068"/>
    </source>
</evidence>
<sequence length="330" mass="34130">MTRDQRYRLICLLPLPAIAMGLWLGPELINPVDLAQLLGAADSPFSLLLVHWRLPRVLAAFCVGACLGLAGVLFQGVFRNPLAEPYLLGSAPGAAVGAAIALLVPLPLSVALSLPLLAFLGAWGATLLVLSITRLTRITDTSGLLLAGIAVAALLGAVRSLMLLALADETVNLQVVLSWTLGGIHTPDWSSLALLASLTAVSVVLALRLAHGLDLLGLGDQVAQSMGLNPRAFVNRALMLAAAITALAVSWGGLVGFVGLVAPHAVRWILGPAHRHLLLASALVSGALLALLDGLARALLPPAEIPLGLLTALLGAPFFILLLVRARPSP</sequence>
<dbReference type="RefSeq" id="WP_103454808.1">
    <property type="nucleotide sequence ID" value="NZ_JAMOHQ010000001.1"/>
</dbReference>
<dbReference type="EMBL" id="PPXG01000001">
    <property type="protein sequence ID" value="POH84852.1"/>
    <property type="molecule type" value="Genomic_DNA"/>
</dbReference>
<evidence type="ECO:0000256" key="4">
    <source>
        <dbReference type="ARBA" id="ARBA00022475"/>
    </source>
</evidence>
<comment type="similarity">
    <text evidence="2">Belongs to the binding-protein-dependent transport system permease family. FecCD subfamily.</text>
</comment>
<gene>
    <name evidence="9" type="ORF">CXK91_02525</name>
</gene>
<dbReference type="CDD" id="cd06550">
    <property type="entry name" value="TM_ABC_iron-siderophores_like"/>
    <property type="match status" value="1"/>
</dbReference>
<proteinExistence type="inferred from homology"/>
<evidence type="ECO:0000256" key="2">
    <source>
        <dbReference type="ARBA" id="ARBA00007935"/>
    </source>
</evidence>
<keyword evidence="5 8" id="KW-0812">Transmembrane</keyword>
<evidence type="ECO:0000256" key="8">
    <source>
        <dbReference type="SAM" id="Phobius"/>
    </source>
</evidence>
<dbReference type="SUPFAM" id="SSF81345">
    <property type="entry name" value="ABC transporter involved in vitamin B12 uptake, BtuC"/>
    <property type="match status" value="1"/>
</dbReference>
<organism evidence="9 10">
    <name type="scientific">Stutzerimonas stutzeri</name>
    <name type="common">Pseudomonas stutzeri</name>
    <dbReference type="NCBI Taxonomy" id="316"/>
    <lineage>
        <taxon>Bacteria</taxon>
        <taxon>Pseudomonadati</taxon>
        <taxon>Pseudomonadota</taxon>
        <taxon>Gammaproteobacteria</taxon>
        <taxon>Pseudomonadales</taxon>
        <taxon>Pseudomonadaceae</taxon>
        <taxon>Stutzerimonas</taxon>
    </lineage>
</organism>
<dbReference type="OrthoDB" id="9055647at2"/>
<comment type="caution">
    <text evidence="9">The sequence shown here is derived from an EMBL/GenBank/DDBJ whole genome shotgun (WGS) entry which is preliminary data.</text>
</comment>
<evidence type="ECO:0000256" key="6">
    <source>
        <dbReference type="ARBA" id="ARBA00022989"/>
    </source>
</evidence>
<keyword evidence="7 8" id="KW-0472">Membrane</keyword>
<evidence type="ECO:0000256" key="7">
    <source>
        <dbReference type="ARBA" id="ARBA00023136"/>
    </source>
</evidence>
<feature type="transmembrane region" description="Helical" evidence="8">
    <location>
        <begin position="277"/>
        <end position="300"/>
    </location>
</feature>
<dbReference type="PANTHER" id="PTHR30472">
    <property type="entry name" value="FERRIC ENTEROBACTIN TRANSPORT SYSTEM PERMEASE PROTEIN"/>
    <property type="match status" value="1"/>
</dbReference>
<protein>
    <submittedName>
        <fullName evidence="9">Iron ABC transporter permease</fullName>
    </submittedName>
</protein>
<feature type="transmembrane region" description="Helical" evidence="8">
    <location>
        <begin position="307"/>
        <end position="326"/>
    </location>
</feature>
<comment type="subcellular location">
    <subcellularLocation>
        <location evidence="1">Cell membrane</location>
        <topology evidence="1">Multi-pass membrane protein</topology>
    </subcellularLocation>
</comment>
<dbReference type="Proteomes" id="UP000237068">
    <property type="component" value="Unassembled WGS sequence"/>
</dbReference>
<name>A0A2S4AU91_STUST</name>
<dbReference type="PANTHER" id="PTHR30472:SF25">
    <property type="entry name" value="ABC TRANSPORTER PERMEASE PROTEIN MJ0876-RELATED"/>
    <property type="match status" value="1"/>
</dbReference>
<reference evidence="9 10" key="1">
    <citation type="submission" date="2018-01" db="EMBL/GenBank/DDBJ databases">
        <title>Denitrification phenotypes of diverse strains of Pseudomonas stutzeri.</title>
        <authorList>
            <person name="Milligan D.A."/>
            <person name="Bergaust L."/>
            <person name="Bakken L.R."/>
            <person name="Frostegard A."/>
        </authorList>
    </citation>
    <scope>NUCLEOTIDE SEQUENCE [LARGE SCALE GENOMIC DNA]</scope>
    <source>
        <strain evidence="9 10">24a13</strain>
    </source>
</reference>
<dbReference type="InterPro" id="IPR037294">
    <property type="entry name" value="ABC_BtuC-like"/>
</dbReference>
<feature type="transmembrane region" description="Helical" evidence="8">
    <location>
        <begin position="144"/>
        <end position="167"/>
    </location>
</feature>
<evidence type="ECO:0000256" key="5">
    <source>
        <dbReference type="ARBA" id="ARBA00022692"/>
    </source>
</evidence>